<evidence type="ECO:0000256" key="1">
    <source>
        <dbReference type="SAM" id="MobiDB-lite"/>
    </source>
</evidence>
<dbReference type="EMBL" id="JAESDN010000008">
    <property type="protein sequence ID" value="KAG7046496.1"/>
    <property type="molecule type" value="Genomic_DNA"/>
</dbReference>
<organism evidence="2 3">
    <name type="scientific">Colletotrichum scovillei</name>
    <dbReference type="NCBI Taxonomy" id="1209932"/>
    <lineage>
        <taxon>Eukaryota</taxon>
        <taxon>Fungi</taxon>
        <taxon>Dikarya</taxon>
        <taxon>Ascomycota</taxon>
        <taxon>Pezizomycotina</taxon>
        <taxon>Sordariomycetes</taxon>
        <taxon>Hypocreomycetidae</taxon>
        <taxon>Glomerellales</taxon>
        <taxon>Glomerellaceae</taxon>
        <taxon>Colletotrichum</taxon>
        <taxon>Colletotrichum acutatum species complex</taxon>
    </lineage>
</organism>
<dbReference type="Proteomes" id="UP000699042">
    <property type="component" value="Unassembled WGS sequence"/>
</dbReference>
<evidence type="ECO:0000313" key="2">
    <source>
        <dbReference type="EMBL" id="KAG7046496.1"/>
    </source>
</evidence>
<comment type="caution">
    <text evidence="2">The sequence shown here is derived from an EMBL/GenBank/DDBJ whole genome shotgun (WGS) entry which is preliminary data.</text>
</comment>
<dbReference type="AlphaFoldDB" id="A0A9P7U9V2"/>
<proteinExistence type="predicted"/>
<sequence length="57" mass="6260">MTPTPGTHHTPNQKSVSNQTTPMHKSKQTPPCSQLCEGYAVETIKLTGFFASLRSRT</sequence>
<feature type="non-terminal residue" evidence="2">
    <location>
        <position position="57"/>
    </location>
</feature>
<protein>
    <submittedName>
        <fullName evidence="2">Uncharacterized protein</fullName>
    </submittedName>
</protein>
<reference evidence="2" key="1">
    <citation type="submission" date="2021-05" db="EMBL/GenBank/DDBJ databases">
        <title>Comparative genomics of three Colletotrichum scovillei strains and genetic complementation revealed genes involved fungal growth and virulence on chili pepper.</title>
        <authorList>
            <person name="Hsieh D.-K."/>
            <person name="Chuang S.-C."/>
            <person name="Chen C.-Y."/>
            <person name="Chao Y.-T."/>
            <person name="Lu M.-Y.J."/>
            <person name="Lee M.-H."/>
            <person name="Shih M.-C."/>
        </authorList>
    </citation>
    <scope>NUCLEOTIDE SEQUENCE</scope>
    <source>
        <strain evidence="2">Coll-153</strain>
    </source>
</reference>
<keyword evidence="3" id="KW-1185">Reference proteome</keyword>
<accession>A0A9P7U9V2</accession>
<evidence type="ECO:0000313" key="3">
    <source>
        <dbReference type="Proteomes" id="UP000699042"/>
    </source>
</evidence>
<name>A0A9P7U9V2_9PEZI</name>
<gene>
    <name evidence="2" type="ORF">JMJ77_014726</name>
</gene>
<feature type="region of interest" description="Disordered" evidence="1">
    <location>
        <begin position="1"/>
        <end position="32"/>
    </location>
</feature>